<feature type="transmembrane region" description="Helical" evidence="6">
    <location>
        <begin position="314"/>
        <end position="335"/>
    </location>
</feature>
<evidence type="ECO:0000256" key="2">
    <source>
        <dbReference type="ARBA" id="ARBA00022475"/>
    </source>
</evidence>
<feature type="transmembrane region" description="Helical" evidence="6">
    <location>
        <begin position="342"/>
        <end position="361"/>
    </location>
</feature>
<evidence type="ECO:0000256" key="4">
    <source>
        <dbReference type="ARBA" id="ARBA00022989"/>
    </source>
</evidence>
<keyword evidence="5 6" id="KW-0472">Membrane</keyword>
<reference evidence="7" key="1">
    <citation type="submission" date="2021-08" db="EMBL/GenBank/DDBJ databases">
        <title>Complete genome sequence of Chryseobacterium sp strain PS-8.</title>
        <authorList>
            <person name="Das S.K."/>
        </authorList>
    </citation>
    <scope>NUCLEOTIDE SEQUENCE</scope>
    <source>
        <strain evidence="7">PS-8</strain>
    </source>
</reference>
<keyword evidence="8" id="KW-1185">Reference proteome</keyword>
<feature type="transmembrane region" description="Helical" evidence="6">
    <location>
        <begin position="76"/>
        <end position="94"/>
    </location>
</feature>
<name>A0ABS9C7J0_9FLAO</name>
<comment type="caution">
    <text evidence="7">The sequence shown here is derived from an EMBL/GenBank/DDBJ whole genome shotgun (WGS) entry which is preliminary data.</text>
</comment>
<evidence type="ECO:0000256" key="3">
    <source>
        <dbReference type="ARBA" id="ARBA00022692"/>
    </source>
</evidence>
<keyword evidence="2" id="KW-1003">Cell membrane</keyword>
<feature type="transmembrane region" description="Helical" evidence="6">
    <location>
        <begin position="158"/>
        <end position="180"/>
    </location>
</feature>
<dbReference type="PANTHER" id="PTHR30250">
    <property type="entry name" value="PST FAMILY PREDICTED COLANIC ACID TRANSPORTER"/>
    <property type="match status" value="1"/>
</dbReference>
<sequence>MKQNTIVKTFLSRFLILILNFGLVIYSTNKWGSEGKGIISLVIADLTLISFFANVFVGSSMSYFAKRYRTEAILPFAYIWAVLMGILIPLIFSFNHASEYLIYLIGLSVSSSLLAANVNLFVGQQNIKMFNLYTALQQIVHIIFILIIVYLVKVNSVTVYFVAQIASLGVLFIASGLQIFRHCNMRRISFSGKVGGKLLDYGWKTQLSAFLQFLNNRLSFYFLEYFKGIVSVGIFSVGIAFSEAIWTVSRSLSVILYSDVVNNKNSNDAIEKTKVSLRISFLITLVFITIMLLIPGQIYSMIFGRDFSKTKEIILFLSPGILAIAVSNIIGYYFAGINKLRILNVKSLIGLIFTIISSFYIIPRWGIRGACIITSVSYCISSGILFWRFYQMTKFRFQDFILSKAEINLLLNKVLKKNRTLK</sequence>
<evidence type="ECO:0000313" key="8">
    <source>
        <dbReference type="Proteomes" id="UP001430374"/>
    </source>
</evidence>
<organism evidence="7 8">
    <name type="scientific">Chryseobacterium indicum</name>
    <dbReference type="NCBI Taxonomy" id="2766954"/>
    <lineage>
        <taxon>Bacteria</taxon>
        <taxon>Pseudomonadati</taxon>
        <taxon>Bacteroidota</taxon>
        <taxon>Flavobacteriia</taxon>
        <taxon>Flavobacteriales</taxon>
        <taxon>Weeksellaceae</taxon>
        <taxon>Chryseobacterium group</taxon>
        <taxon>Chryseobacterium</taxon>
    </lineage>
</organism>
<gene>
    <name evidence="7" type="ORF">H9Q08_14705</name>
</gene>
<feature type="transmembrane region" description="Helical" evidence="6">
    <location>
        <begin position="100"/>
        <end position="120"/>
    </location>
</feature>
<dbReference type="Proteomes" id="UP001430374">
    <property type="component" value="Unassembled WGS sequence"/>
</dbReference>
<dbReference type="InterPro" id="IPR050833">
    <property type="entry name" value="Poly_Biosynth_Transport"/>
</dbReference>
<keyword evidence="3 6" id="KW-0812">Transmembrane</keyword>
<accession>A0ABS9C7J0</accession>
<protein>
    <submittedName>
        <fullName evidence="7">Polysaccharide biosynthesis C-terminal domain-containing protein</fullName>
    </submittedName>
</protein>
<evidence type="ECO:0000313" key="7">
    <source>
        <dbReference type="EMBL" id="MCF2220536.1"/>
    </source>
</evidence>
<feature type="transmembrane region" description="Helical" evidence="6">
    <location>
        <begin position="367"/>
        <end position="387"/>
    </location>
</feature>
<dbReference type="PANTHER" id="PTHR30250:SF11">
    <property type="entry name" value="O-ANTIGEN TRANSPORTER-RELATED"/>
    <property type="match status" value="1"/>
</dbReference>
<feature type="transmembrane region" description="Helical" evidence="6">
    <location>
        <begin position="7"/>
        <end position="26"/>
    </location>
</feature>
<feature type="transmembrane region" description="Helical" evidence="6">
    <location>
        <begin position="279"/>
        <end position="302"/>
    </location>
</feature>
<comment type="subcellular location">
    <subcellularLocation>
        <location evidence="1">Cell membrane</location>
        <topology evidence="1">Multi-pass membrane protein</topology>
    </subcellularLocation>
</comment>
<feature type="transmembrane region" description="Helical" evidence="6">
    <location>
        <begin position="132"/>
        <end position="152"/>
    </location>
</feature>
<evidence type="ECO:0000256" key="5">
    <source>
        <dbReference type="ARBA" id="ARBA00023136"/>
    </source>
</evidence>
<proteinExistence type="predicted"/>
<evidence type="ECO:0000256" key="1">
    <source>
        <dbReference type="ARBA" id="ARBA00004651"/>
    </source>
</evidence>
<evidence type="ECO:0000256" key="6">
    <source>
        <dbReference type="SAM" id="Phobius"/>
    </source>
</evidence>
<feature type="transmembrane region" description="Helical" evidence="6">
    <location>
        <begin position="38"/>
        <end position="64"/>
    </location>
</feature>
<keyword evidence="4 6" id="KW-1133">Transmembrane helix</keyword>
<dbReference type="EMBL" id="JACSGT010000002">
    <property type="protein sequence ID" value="MCF2220536.1"/>
    <property type="molecule type" value="Genomic_DNA"/>
</dbReference>